<dbReference type="RefSeq" id="WP_345199462.1">
    <property type="nucleotide sequence ID" value="NZ_BAABHX010000001.1"/>
</dbReference>
<dbReference type="EMBL" id="BAABHX010000001">
    <property type="protein sequence ID" value="GAA5082596.1"/>
    <property type="molecule type" value="Genomic_DNA"/>
</dbReference>
<gene>
    <name evidence="1" type="ORF">GCM10023210_00120</name>
</gene>
<evidence type="ECO:0000313" key="2">
    <source>
        <dbReference type="Proteomes" id="UP001500353"/>
    </source>
</evidence>
<protein>
    <recommendedName>
        <fullName evidence="3">SMI1/KNR4 family protein</fullName>
    </recommendedName>
</protein>
<proteinExistence type="predicted"/>
<comment type="caution">
    <text evidence="1">The sequence shown here is derived from an EMBL/GenBank/DDBJ whole genome shotgun (WGS) entry which is preliminary data.</text>
</comment>
<dbReference type="Proteomes" id="UP001500353">
    <property type="component" value="Unassembled WGS sequence"/>
</dbReference>
<sequence length="150" mass="17278">MAIEQDIFSIYKSSDNELYFVLRTVLPDFNNASQSDEDNSWEIESKQRSELLKCIGKRYSCSNFERIGELQGFPIGEIFYSEFGESQVPVYYMETDFGKPWIVFGTANSEEEFLSELTNEDNDDLQALNPVGKPIKIDACFVTLNDFNFN</sequence>
<organism evidence="1 2">
    <name type="scientific">Chryseobacterium ginsengisoli</name>
    <dbReference type="NCBI Taxonomy" id="363853"/>
    <lineage>
        <taxon>Bacteria</taxon>
        <taxon>Pseudomonadati</taxon>
        <taxon>Bacteroidota</taxon>
        <taxon>Flavobacteriia</taxon>
        <taxon>Flavobacteriales</taxon>
        <taxon>Weeksellaceae</taxon>
        <taxon>Chryseobacterium group</taxon>
        <taxon>Chryseobacterium</taxon>
    </lineage>
</organism>
<reference evidence="2" key="1">
    <citation type="journal article" date="2019" name="Int. J. Syst. Evol. Microbiol.">
        <title>The Global Catalogue of Microorganisms (GCM) 10K type strain sequencing project: providing services to taxonomists for standard genome sequencing and annotation.</title>
        <authorList>
            <consortium name="The Broad Institute Genomics Platform"/>
            <consortium name="The Broad Institute Genome Sequencing Center for Infectious Disease"/>
            <person name="Wu L."/>
            <person name="Ma J."/>
        </authorList>
    </citation>
    <scope>NUCLEOTIDE SEQUENCE [LARGE SCALE GENOMIC DNA]</scope>
    <source>
        <strain evidence="2">JCM 18019</strain>
    </source>
</reference>
<evidence type="ECO:0000313" key="1">
    <source>
        <dbReference type="EMBL" id="GAA5082596.1"/>
    </source>
</evidence>
<evidence type="ECO:0008006" key="3">
    <source>
        <dbReference type="Google" id="ProtNLM"/>
    </source>
</evidence>
<accession>A0ABP9LUT0</accession>
<name>A0ABP9LUT0_9FLAO</name>
<keyword evidence="2" id="KW-1185">Reference proteome</keyword>